<feature type="compositionally biased region" description="Basic and acidic residues" evidence="8">
    <location>
        <begin position="287"/>
        <end position="301"/>
    </location>
</feature>
<keyword evidence="5" id="KW-0378">Hydrolase</keyword>
<feature type="compositionally biased region" description="Low complexity" evidence="8">
    <location>
        <begin position="302"/>
        <end position="316"/>
    </location>
</feature>
<organism evidence="9 10">
    <name type="scientific">Tepidiforma flava</name>
    <dbReference type="NCBI Taxonomy" id="3004094"/>
    <lineage>
        <taxon>Bacteria</taxon>
        <taxon>Bacillati</taxon>
        <taxon>Chloroflexota</taxon>
        <taxon>Tepidiformia</taxon>
        <taxon>Tepidiformales</taxon>
        <taxon>Tepidiformaceae</taxon>
        <taxon>Tepidiforma</taxon>
    </lineage>
</organism>
<evidence type="ECO:0000256" key="1">
    <source>
        <dbReference type="ARBA" id="ARBA00022722"/>
    </source>
</evidence>
<evidence type="ECO:0000313" key="9">
    <source>
        <dbReference type="EMBL" id="WBL36367.1"/>
    </source>
</evidence>
<keyword evidence="3" id="KW-0227">DNA damage</keyword>
<feature type="coiled-coil region" evidence="7">
    <location>
        <begin position="21"/>
        <end position="55"/>
    </location>
</feature>
<dbReference type="Proteomes" id="UP001212803">
    <property type="component" value="Chromosome"/>
</dbReference>
<keyword evidence="2 9" id="KW-0255">Endonuclease</keyword>
<evidence type="ECO:0000256" key="4">
    <source>
        <dbReference type="ARBA" id="ARBA00022769"/>
    </source>
</evidence>
<name>A0ABY7M759_9CHLR</name>
<dbReference type="GO" id="GO:0004519">
    <property type="term" value="F:endonuclease activity"/>
    <property type="evidence" value="ECO:0007669"/>
    <property type="project" value="UniProtKB-KW"/>
</dbReference>
<dbReference type="NCBIfam" id="TIGR00629">
    <property type="entry name" value="uvde"/>
    <property type="match status" value="1"/>
</dbReference>
<evidence type="ECO:0000256" key="2">
    <source>
        <dbReference type="ARBA" id="ARBA00022759"/>
    </source>
</evidence>
<dbReference type="PANTHER" id="PTHR31290:SF5">
    <property type="entry name" value="UV-DAMAGE ENDONUCLEASE"/>
    <property type="match status" value="1"/>
</dbReference>
<keyword evidence="1" id="KW-0540">Nuclease</keyword>
<evidence type="ECO:0000256" key="6">
    <source>
        <dbReference type="ARBA" id="ARBA00023204"/>
    </source>
</evidence>
<protein>
    <submittedName>
        <fullName evidence="9">UV DNA damage repair endonuclease UvsE</fullName>
    </submittedName>
</protein>
<evidence type="ECO:0000256" key="5">
    <source>
        <dbReference type="ARBA" id="ARBA00022801"/>
    </source>
</evidence>
<keyword evidence="4" id="KW-0228">DNA excision</keyword>
<dbReference type="InterPro" id="IPR004601">
    <property type="entry name" value="UvdE"/>
</dbReference>
<keyword evidence="7" id="KW-0175">Coiled coil</keyword>
<evidence type="ECO:0000256" key="7">
    <source>
        <dbReference type="SAM" id="Coils"/>
    </source>
</evidence>
<gene>
    <name evidence="9" type="primary">uvsE</name>
    <name evidence="9" type="ORF">O0235_01990</name>
</gene>
<proteinExistence type="predicted"/>
<reference evidence="9 10" key="1">
    <citation type="journal article" date="2023" name="ISME J.">
        <title>Thermophilic Dehalococcoidia with unusual traits shed light on an unexpected past.</title>
        <authorList>
            <person name="Palmer M."/>
            <person name="Covington J.K."/>
            <person name="Zhou E.M."/>
            <person name="Thomas S.C."/>
            <person name="Habib N."/>
            <person name="Seymour C.O."/>
            <person name="Lai D."/>
            <person name="Johnston J."/>
            <person name="Hashimi A."/>
            <person name="Jiao J.Y."/>
            <person name="Muok A.R."/>
            <person name="Liu L."/>
            <person name="Xian W.D."/>
            <person name="Zhi X.Y."/>
            <person name="Li M.M."/>
            <person name="Silva L.P."/>
            <person name="Bowen B.P."/>
            <person name="Louie K."/>
            <person name="Briegel A."/>
            <person name="Pett-Ridge J."/>
            <person name="Weber P.K."/>
            <person name="Tocheva E.I."/>
            <person name="Woyke T."/>
            <person name="Northen T.R."/>
            <person name="Mayali X."/>
            <person name="Li W.J."/>
            <person name="Hedlund B.P."/>
        </authorList>
    </citation>
    <scope>NUCLEOTIDE SEQUENCE [LARGE SCALE GENOMIC DNA]</scope>
    <source>
        <strain evidence="9 10">YIM 72310</strain>
    </source>
</reference>
<dbReference type="SUPFAM" id="SSF51658">
    <property type="entry name" value="Xylose isomerase-like"/>
    <property type="match status" value="1"/>
</dbReference>
<evidence type="ECO:0000256" key="3">
    <source>
        <dbReference type="ARBA" id="ARBA00022763"/>
    </source>
</evidence>
<evidence type="ECO:0000313" key="10">
    <source>
        <dbReference type="Proteomes" id="UP001212803"/>
    </source>
</evidence>
<sequence>MTAGWRFGYLCENRMLGATTLRTLRLANLTAERAREKAEANIDDLERMVRFNAEHGIGLLRMGQQLIPFASHPAFPYDWAAVHGERLAEIGALARAAGVRLSMHPGQFVQPGSSRPEVVERSLAELRYSARVLELAGAGDGVIVLHGGPAGSLERLTAALAGEDAVLRHLALENDERTWSVRDLLPAARRLGVPVAVDTLHHGWNPGGMTLREALSEAAATWRTRQKVHLSSQAPGARPGAHAELVEPDDFARLREAGAGLTLDVMVEAKAKELAVFALLGRAPDERGEAAADGRAGREGRPPGALDAAARNAGAV</sequence>
<evidence type="ECO:0000256" key="8">
    <source>
        <dbReference type="SAM" id="MobiDB-lite"/>
    </source>
</evidence>
<dbReference type="Gene3D" id="3.20.20.150">
    <property type="entry name" value="Divalent-metal-dependent TIM barrel enzymes"/>
    <property type="match status" value="1"/>
</dbReference>
<keyword evidence="6" id="KW-0234">DNA repair</keyword>
<accession>A0ABY7M759</accession>
<dbReference type="Pfam" id="PF03851">
    <property type="entry name" value="UvdE"/>
    <property type="match status" value="1"/>
</dbReference>
<dbReference type="EMBL" id="CP115149">
    <property type="protein sequence ID" value="WBL36367.1"/>
    <property type="molecule type" value="Genomic_DNA"/>
</dbReference>
<dbReference type="PANTHER" id="PTHR31290">
    <property type="entry name" value="UV-DAMAGE ENDONUCLEASE"/>
    <property type="match status" value="1"/>
</dbReference>
<keyword evidence="10" id="KW-1185">Reference proteome</keyword>
<feature type="region of interest" description="Disordered" evidence="8">
    <location>
        <begin position="287"/>
        <end position="316"/>
    </location>
</feature>
<dbReference type="InterPro" id="IPR036237">
    <property type="entry name" value="Xyl_isomerase-like_sf"/>
</dbReference>
<dbReference type="RefSeq" id="WP_270056891.1">
    <property type="nucleotide sequence ID" value="NZ_CP115149.1"/>
</dbReference>